<dbReference type="PANTHER" id="PTHR19855:SF11">
    <property type="entry name" value="RIBOSOME BIOGENESIS PROTEIN WDR12"/>
    <property type="match status" value="1"/>
</dbReference>
<dbReference type="EMBL" id="KN881583">
    <property type="protein sequence ID" value="KIY53892.1"/>
    <property type="molecule type" value="Genomic_DNA"/>
</dbReference>
<comment type="subcellular location">
    <subcellularLocation>
        <location evidence="1">Nucleus</location>
        <location evidence="1">Nucleolus</location>
    </subcellularLocation>
</comment>
<feature type="domain" description="NLE" evidence="7">
    <location>
        <begin position="13"/>
        <end position="69"/>
    </location>
</feature>
<proteinExistence type="predicted"/>
<organism evidence="8 9">
    <name type="scientific">Fistulina hepatica ATCC 64428</name>
    <dbReference type="NCBI Taxonomy" id="1128425"/>
    <lineage>
        <taxon>Eukaryota</taxon>
        <taxon>Fungi</taxon>
        <taxon>Dikarya</taxon>
        <taxon>Basidiomycota</taxon>
        <taxon>Agaricomycotina</taxon>
        <taxon>Agaricomycetes</taxon>
        <taxon>Agaricomycetidae</taxon>
        <taxon>Agaricales</taxon>
        <taxon>Fistulinaceae</taxon>
        <taxon>Fistulina</taxon>
    </lineage>
</organism>
<dbReference type="SMART" id="SM00320">
    <property type="entry name" value="WD40"/>
    <property type="match status" value="6"/>
</dbReference>
<dbReference type="SUPFAM" id="SSF50978">
    <property type="entry name" value="WD40 repeat-like"/>
    <property type="match status" value="1"/>
</dbReference>
<keyword evidence="4" id="KW-0539">Nucleus</keyword>
<evidence type="ECO:0000256" key="4">
    <source>
        <dbReference type="ARBA" id="ARBA00023242"/>
    </source>
</evidence>
<evidence type="ECO:0000259" key="7">
    <source>
        <dbReference type="Pfam" id="PF08154"/>
    </source>
</evidence>
<dbReference type="InterPro" id="IPR020472">
    <property type="entry name" value="WD40_PAC1"/>
</dbReference>
<dbReference type="InterPro" id="IPR019775">
    <property type="entry name" value="WD40_repeat_CS"/>
</dbReference>
<keyword evidence="2 5" id="KW-0853">WD repeat</keyword>
<dbReference type="InterPro" id="IPR036322">
    <property type="entry name" value="WD40_repeat_dom_sf"/>
</dbReference>
<dbReference type="Pfam" id="PF00400">
    <property type="entry name" value="WD40"/>
    <property type="match status" value="4"/>
</dbReference>
<evidence type="ECO:0000313" key="8">
    <source>
        <dbReference type="EMBL" id="KIY53892.1"/>
    </source>
</evidence>
<feature type="repeat" description="WD" evidence="5">
    <location>
        <begin position="188"/>
        <end position="220"/>
    </location>
</feature>
<evidence type="ECO:0000256" key="5">
    <source>
        <dbReference type="PROSITE-ProRule" id="PRU00221"/>
    </source>
</evidence>
<evidence type="ECO:0000256" key="1">
    <source>
        <dbReference type="ARBA" id="ARBA00004604"/>
    </source>
</evidence>
<feature type="repeat" description="WD" evidence="5">
    <location>
        <begin position="255"/>
        <end position="297"/>
    </location>
</feature>
<dbReference type="InterPro" id="IPR001680">
    <property type="entry name" value="WD40_rpt"/>
</dbReference>
<gene>
    <name evidence="8" type="ORF">FISHEDRAFT_32510</name>
</gene>
<dbReference type="GO" id="GO:0005730">
    <property type="term" value="C:nucleolus"/>
    <property type="evidence" value="ECO:0007669"/>
    <property type="project" value="UniProtKB-SubCell"/>
</dbReference>
<dbReference type="PRINTS" id="PR00320">
    <property type="entry name" value="GPROTEINBRPT"/>
</dbReference>
<evidence type="ECO:0000256" key="3">
    <source>
        <dbReference type="ARBA" id="ARBA00022737"/>
    </source>
</evidence>
<dbReference type="Gene3D" id="2.130.10.10">
    <property type="entry name" value="YVTN repeat-like/Quinoprotein amine dehydrogenase"/>
    <property type="match status" value="1"/>
</dbReference>
<feature type="compositionally biased region" description="Basic residues" evidence="6">
    <location>
        <begin position="236"/>
        <end position="250"/>
    </location>
</feature>
<keyword evidence="3" id="KW-0677">Repeat</keyword>
<dbReference type="Proteomes" id="UP000054144">
    <property type="component" value="Unassembled WGS sequence"/>
</dbReference>
<protein>
    <submittedName>
        <fullName evidence="8">WD40 repeat-like protein</fullName>
    </submittedName>
</protein>
<dbReference type="OrthoDB" id="10251381at2759"/>
<reference evidence="8 9" key="1">
    <citation type="journal article" date="2015" name="Fungal Genet. Biol.">
        <title>Evolution of novel wood decay mechanisms in Agaricales revealed by the genome sequences of Fistulina hepatica and Cylindrobasidium torrendii.</title>
        <authorList>
            <person name="Floudas D."/>
            <person name="Held B.W."/>
            <person name="Riley R."/>
            <person name="Nagy L.G."/>
            <person name="Koehler G."/>
            <person name="Ransdell A.S."/>
            <person name="Younus H."/>
            <person name="Chow J."/>
            <person name="Chiniquy J."/>
            <person name="Lipzen A."/>
            <person name="Tritt A."/>
            <person name="Sun H."/>
            <person name="Haridas S."/>
            <person name="LaButti K."/>
            <person name="Ohm R.A."/>
            <person name="Kues U."/>
            <person name="Blanchette R.A."/>
            <person name="Grigoriev I.V."/>
            <person name="Minto R.E."/>
            <person name="Hibbett D.S."/>
        </authorList>
    </citation>
    <scope>NUCLEOTIDE SEQUENCE [LARGE SCALE GENOMIC DNA]</scope>
    <source>
        <strain evidence="8 9">ATCC 64428</strain>
    </source>
</reference>
<accession>A0A0D7AQR9</accession>
<evidence type="ECO:0000313" key="9">
    <source>
        <dbReference type="Proteomes" id="UP000054144"/>
    </source>
</evidence>
<dbReference type="PANTHER" id="PTHR19855">
    <property type="entry name" value="WD40 REPEAT PROTEIN 12, 37"/>
    <property type="match status" value="1"/>
</dbReference>
<keyword evidence="9" id="KW-1185">Reference proteome</keyword>
<sequence>MATTSSVTSHPVFFTTQTPYPLPSQKYMLPATWKRYQLSQLINKALSLPKPVPFDFLVRGQVLRTSIGDWCAENGVVEEETLELEYIQSVMPPERMSDIPHDDWVSSVSCQIPGTFYTASYDGHVRAFDYSQKMKWIYHAHSAPITSLCVVSRTENDGPSLIATSSHDLTAQILRITDNEKIEPLASLHLHTSTVSSVCSNAAGSHLLTASWDALLALWDTSIPASDEVPEDGERIKRRRKDPGAPKRKAPLTVLKSHSARISRAVFDPQHAVRAYSCGFDSTVRQWDVENGLCTHTITASEKPFLDMALSADGNTALAASTDRTVCVYDVRDAKANAIRASIASLSHSDTPSCVATGAEVHQVLTGAYDGVVRLWDLRSVKSAMTSFRVWDGKQKILTLDWQRGMVAVGGEGGFEVWRADGER</sequence>
<dbReference type="InterPro" id="IPR015943">
    <property type="entry name" value="WD40/YVTN_repeat-like_dom_sf"/>
</dbReference>
<name>A0A0D7AQR9_9AGAR</name>
<dbReference type="PROSITE" id="PS00678">
    <property type="entry name" value="WD_REPEATS_1"/>
    <property type="match status" value="1"/>
</dbReference>
<feature type="region of interest" description="Disordered" evidence="6">
    <location>
        <begin position="227"/>
        <end position="250"/>
    </location>
</feature>
<dbReference type="PROSITE" id="PS50294">
    <property type="entry name" value="WD_REPEATS_REGION"/>
    <property type="match status" value="2"/>
</dbReference>
<feature type="repeat" description="WD" evidence="5">
    <location>
        <begin position="345"/>
        <end position="386"/>
    </location>
</feature>
<dbReference type="AlphaFoldDB" id="A0A0D7AQR9"/>
<dbReference type="PROSITE" id="PS50082">
    <property type="entry name" value="WD_REPEATS_2"/>
    <property type="match status" value="3"/>
</dbReference>
<evidence type="ECO:0000256" key="2">
    <source>
        <dbReference type="ARBA" id="ARBA00022574"/>
    </source>
</evidence>
<dbReference type="Pfam" id="PF08154">
    <property type="entry name" value="NLE"/>
    <property type="match status" value="1"/>
</dbReference>
<evidence type="ECO:0000256" key="6">
    <source>
        <dbReference type="SAM" id="MobiDB-lite"/>
    </source>
</evidence>
<dbReference type="InterPro" id="IPR012972">
    <property type="entry name" value="NLE"/>
</dbReference>